<dbReference type="Gene3D" id="3.30.70.1520">
    <property type="entry name" value="Heterotetrameric sarcosine oxidase"/>
    <property type="match status" value="1"/>
</dbReference>
<dbReference type="EMBL" id="RYFI01000010">
    <property type="protein sequence ID" value="RXF73149.1"/>
    <property type="molecule type" value="Genomic_DNA"/>
</dbReference>
<dbReference type="Proteomes" id="UP000289708">
    <property type="component" value="Unassembled WGS sequence"/>
</dbReference>
<evidence type="ECO:0008006" key="3">
    <source>
        <dbReference type="Google" id="ProtNLM"/>
    </source>
</evidence>
<reference evidence="1 2" key="1">
    <citation type="submission" date="2018-12" db="EMBL/GenBank/DDBJ databases">
        <title>bacterium Hansschlegelia zhihuaiae S113.</title>
        <authorList>
            <person name="He J."/>
        </authorList>
    </citation>
    <scope>NUCLEOTIDE SEQUENCE [LARGE SCALE GENOMIC DNA]</scope>
    <source>
        <strain evidence="1 2">S 113</strain>
    </source>
</reference>
<dbReference type="OrthoDB" id="7562825at2"/>
<dbReference type="InterPro" id="IPR027266">
    <property type="entry name" value="TrmE/GcvT-like"/>
</dbReference>
<protein>
    <recommendedName>
        <fullName evidence="3">Sarcosine oxidase subunit gamma</fullName>
    </recommendedName>
</protein>
<dbReference type="RefSeq" id="WP_128777680.1">
    <property type="nucleotide sequence ID" value="NZ_RYFI01000010.1"/>
</dbReference>
<evidence type="ECO:0000313" key="2">
    <source>
        <dbReference type="Proteomes" id="UP000289708"/>
    </source>
</evidence>
<dbReference type="Gene3D" id="3.30.1360.120">
    <property type="entry name" value="Probable tRNA modification gtpase trme, domain 1"/>
    <property type="match status" value="1"/>
</dbReference>
<sequence>MPDALIARSALRPHVAPPSTPAGDVGATLREVEGLTLASVAALGGREAELAEAVRAAYGLDLPTAPKRIASGAAAFIWAGPGKWLASSTAPNADFTGLPAAVADQSDGRAVLRLSGPRAREILATLTAIDLHPRAFAPGDAAMTHAASIAIHLWQVDEAPTYEFAAFRSYAATLWRWIVHAGATRGLDARLG</sequence>
<proteinExistence type="predicted"/>
<organism evidence="1 2">
    <name type="scientific">Hansschlegelia zhihuaiae</name>
    <dbReference type="NCBI Taxonomy" id="405005"/>
    <lineage>
        <taxon>Bacteria</taxon>
        <taxon>Pseudomonadati</taxon>
        <taxon>Pseudomonadota</taxon>
        <taxon>Alphaproteobacteria</taxon>
        <taxon>Hyphomicrobiales</taxon>
        <taxon>Methylopilaceae</taxon>
        <taxon>Hansschlegelia</taxon>
    </lineage>
</organism>
<evidence type="ECO:0000313" key="1">
    <source>
        <dbReference type="EMBL" id="RXF73149.1"/>
    </source>
</evidence>
<dbReference type="Pfam" id="PF04268">
    <property type="entry name" value="SoxG"/>
    <property type="match status" value="1"/>
</dbReference>
<accession>A0A4Q0MJ89</accession>
<comment type="caution">
    <text evidence="1">The sequence shown here is derived from an EMBL/GenBank/DDBJ whole genome shotgun (WGS) entry which is preliminary data.</text>
</comment>
<keyword evidence="2" id="KW-1185">Reference proteome</keyword>
<dbReference type="InterPro" id="IPR007375">
    <property type="entry name" value="SoxG"/>
</dbReference>
<name>A0A4Q0MJ89_9HYPH</name>
<gene>
    <name evidence="1" type="ORF">EK403_11740</name>
</gene>
<dbReference type="SUPFAM" id="SSF103025">
    <property type="entry name" value="Folate-binding domain"/>
    <property type="match status" value="1"/>
</dbReference>
<dbReference type="AlphaFoldDB" id="A0A4Q0MJ89"/>